<reference evidence="4" key="1">
    <citation type="submission" date="2016-06" db="UniProtKB">
        <authorList>
            <consortium name="WormBaseParasite"/>
        </authorList>
    </citation>
    <scope>IDENTIFICATION</scope>
</reference>
<name>A0A183D9N0_9BILA</name>
<dbReference type="Proteomes" id="UP000271098">
    <property type="component" value="Unassembled WGS sequence"/>
</dbReference>
<keyword evidence="3" id="KW-1185">Reference proteome</keyword>
<dbReference type="WBParaSite" id="GPUH_0000542801-mRNA-1">
    <property type="protein sequence ID" value="GPUH_0000542801-mRNA-1"/>
    <property type="gene ID" value="GPUH_0000542801"/>
</dbReference>
<feature type="chain" id="PRO_5043138621" evidence="1">
    <location>
        <begin position="20"/>
        <end position="89"/>
    </location>
</feature>
<feature type="signal peptide" evidence="1">
    <location>
        <begin position="1"/>
        <end position="19"/>
    </location>
</feature>
<gene>
    <name evidence="2" type="ORF">GPUH_LOCUS5421</name>
</gene>
<accession>A0A183D9N0</accession>
<evidence type="ECO:0000313" key="3">
    <source>
        <dbReference type="Proteomes" id="UP000271098"/>
    </source>
</evidence>
<proteinExistence type="predicted"/>
<evidence type="ECO:0000256" key="1">
    <source>
        <dbReference type="SAM" id="SignalP"/>
    </source>
</evidence>
<sequence>MFKIIWLMLFADMIIHSKARTLNSLLDLSSRIRVKRQFSSGGFGQSFSGFSIGPFFSWYQGGSFARRRGFLGGGPWGRRRFWPRRFGGW</sequence>
<evidence type="ECO:0000313" key="2">
    <source>
        <dbReference type="EMBL" id="VDK50723.1"/>
    </source>
</evidence>
<organism evidence="4">
    <name type="scientific">Gongylonema pulchrum</name>
    <dbReference type="NCBI Taxonomy" id="637853"/>
    <lineage>
        <taxon>Eukaryota</taxon>
        <taxon>Metazoa</taxon>
        <taxon>Ecdysozoa</taxon>
        <taxon>Nematoda</taxon>
        <taxon>Chromadorea</taxon>
        <taxon>Rhabditida</taxon>
        <taxon>Spirurina</taxon>
        <taxon>Spiruromorpha</taxon>
        <taxon>Spiruroidea</taxon>
        <taxon>Gongylonematidae</taxon>
        <taxon>Gongylonema</taxon>
    </lineage>
</organism>
<protein>
    <submittedName>
        <fullName evidence="2 4">Uncharacterized protein</fullName>
    </submittedName>
</protein>
<dbReference type="AlphaFoldDB" id="A0A183D9N0"/>
<reference evidence="2 3" key="2">
    <citation type="submission" date="2018-11" db="EMBL/GenBank/DDBJ databases">
        <authorList>
            <consortium name="Pathogen Informatics"/>
        </authorList>
    </citation>
    <scope>NUCLEOTIDE SEQUENCE [LARGE SCALE GENOMIC DNA]</scope>
</reference>
<dbReference type="EMBL" id="UYRT01011518">
    <property type="protein sequence ID" value="VDK50723.1"/>
    <property type="molecule type" value="Genomic_DNA"/>
</dbReference>
<keyword evidence="1" id="KW-0732">Signal</keyword>
<evidence type="ECO:0000313" key="4">
    <source>
        <dbReference type="WBParaSite" id="GPUH_0000542801-mRNA-1"/>
    </source>
</evidence>